<dbReference type="AlphaFoldDB" id="A0AAN8F9X8"/>
<gene>
    <name evidence="3" type="ORF">GCK32_014071</name>
</gene>
<feature type="domain" description="C2" evidence="2">
    <location>
        <begin position="1"/>
        <end position="52"/>
    </location>
</feature>
<feature type="transmembrane region" description="Helical" evidence="1">
    <location>
        <begin position="49"/>
        <end position="71"/>
    </location>
</feature>
<keyword evidence="1" id="KW-1133">Transmembrane helix</keyword>
<reference evidence="3 4" key="1">
    <citation type="submission" date="2019-10" db="EMBL/GenBank/DDBJ databases">
        <title>Assembly and Annotation for the nematode Trichostrongylus colubriformis.</title>
        <authorList>
            <person name="Martin J."/>
        </authorList>
    </citation>
    <scope>NUCLEOTIDE SEQUENCE [LARGE SCALE GENOMIC DNA]</scope>
    <source>
        <strain evidence="3">G859</strain>
        <tissue evidence="3">Whole worm</tissue>
    </source>
</reference>
<dbReference type="Proteomes" id="UP001331761">
    <property type="component" value="Unassembled WGS sequence"/>
</dbReference>
<keyword evidence="4" id="KW-1185">Reference proteome</keyword>
<evidence type="ECO:0000259" key="2">
    <source>
        <dbReference type="Pfam" id="PF25330"/>
    </source>
</evidence>
<accession>A0AAN8F9X8</accession>
<dbReference type="InterPro" id="IPR057569">
    <property type="entry name" value="C2_nem"/>
</dbReference>
<dbReference type="InterPro" id="IPR040426">
    <property type="entry name" value="C05B5.4-like"/>
</dbReference>
<dbReference type="PANTHER" id="PTHR38626:SF3">
    <property type="entry name" value="PROTEIN CBG09935"/>
    <property type="match status" value="1"/>
</dbReference>
<dbReference type="Pfam" id="PF25330">
    <property type="entry name" value="C2_nem"/>
    <property type="match status" value="1"/>
</dbReference>
<keyword evidence="1" id="KW-0472">Membrane</keyword>
<evidence type="ECO:0000256" key="1">
    <source>
        <dbReference type="SAM" id="Phobius"/>
    </source>
</evidence>
<sequence length="84" mass="9831">MTAELVRVDWREGCLIASRCSQLRFKIVQEMVPLTEKIPFSWPVSAHFVQMWSTVVFYVLLQVIAADPFWVKTELIRVDFEKAV</sequence>
<comment type="caution">
    <text evidence="3">The sequence shown here is derived from an EMBL/GenBank/DDBJ whole genome shotgun (WGS) entry which is preliminary data.</text>
</comment>
<dbReference type="PANTHER" id="PTHR38626">
    <property type="entry name" value="SKN-1 DEPENDENT ZYGOTIC TRANSCRIPT-RELATED"/>
    <property type="match status" value="1"/>
</dbReference>
<proteinExistence type="predicted"/>
<protein>
    <recommendedName>
        <fullName evidence="2">C2 domain-containing protein</fullName>
    </recommendedName>
</protein>
<name>A0AAN8F9X8_TRICO</name>
<dbReference type="EMBL" id="WIXE01024989">
    <property type="protein sequence ID" value="KAK5965110.1"/>
    <property type="molecule type" value="Genomic_DNA"/>
</dbReference>
<evidence type="ECO:0000313" key="3">
    <source>
        <dbReference type="EMBL" id="KAK5965110.1"/>
    </source>
</evidence>
<evidence type="ECO:0000313" key="4">
    <source>
        <dbReference type="Proteomes" id="UP001331761"/>
    </source>
</evidence>
<keyword evidence="1" id="KW-0812">Transmembrane</keyword>
<organism evidence="3 4">
    <name type="scientific">Trichostrongylus colubriformis</name>
    <name type="common">Black scour worm</name>
    <dbReference type="NCBI Taxonomy" id="6319"/>
    <lineage>
        <taxon>Eukaryota</taxon>
        <taxon>Metazoa</taxon>
        <taxon>Ecdysozoa</taxon>
        <taxon>Nematoda</taxon>
        <taxon>Chromadorea</taxon>
        <taxon>Rhabditida</taxon>
        <taxon>Rhabditina</taxon>
        <taxon>Rhabditomorpha</taxon>
        <taxon>Strongyloidea</taxon>
        <taxon>Trichostrongylidae</taxon>
        <taxon>Trichostrongylus</taxon>
    </lineage>
</organism>